<reference evidence="4" key="1">
    <citation type="journal article" date="2021" name="BMC Genomics">
        <title>Chromosome-level genome assembly and manually-curated proteome of model necrotroph Parastagonospora nodorum Sn15 reveals a genome-wide trove of candidate effector homologs, and redundancy of virulence-related functions within an accessory chromosome.</title>
        <authorList>
            <person name="Bertazzoni S."/>
            <person name="Jones D.A.B."/>
            <person name="Phan H.T."/>
            <person name="Tan K.-C."/>
            <person name="Hane J.K."/>
        </authorList>
    </citation>
    <scope>NUCLEOTIDE SEQUENCE [LARGE SCALE GENOMIC DNA]</scope>
    <source>
        <strain evidence="4">SN15 / ATCC MYA-4574 / FGSC 10173)</strain>
    </source>
</reference>
<gene>
    <name evidence="3" type="ORF">JI435_434310</name>
</gene>
<evidence type="ECO:0000256" key="2">
    <source>
        <dbReference type="SAM" id="SignalP"/>
    </source>
</evidence>
<dbReference type="Proteomes" id="UP000663193">
    <property type="component" value="Chromosome 6"/>
</dbReference>
<feature type="compositionally biased region" description="Polar residues" evidence="1">
    <location>
        <begin position="470"/>
        <end position="487"/>
    </location>
</feature>
<protein>
    <submittedName>
        <fullName evidence="3">Uncharacterized protein</fullName>
    </submittedName>
</protein>
<feature type="compositionally biased region" description="Low complexity" evidence="1">
    <location>
        <begin position="90"/>
        <end position="105"/>
    </location>
</feature>
<accession>A0A7U2F1L0</accession>
<organism evidence="3 4">
    <name type="scientific">Phaeosphaeria nodorum (strain SN15 / ATCC MYA-4574 / FGSC 10173)</name>
    <name type="common">Glume blotch fungus</name>
    <name type="synonym">Parastagonospora nodorum</name>
    <dbReference type="NCBI Taxonomy" id="321614"/>
    <lineage>
        <taxon>Eukaryota</taxon>
        <taxon>Fungi</taxon>
        <taxon>Dikarya</taxon>
        <taxon>Ascomycota</taxon>
        <taxon>Pezizomycotina</taxon>
        <taxon>Dothideomycetes</taxon>
        <taxon>Pleosporomycetidae</taxon>
        <taxon>Pleosporales</taxon>
        <taxon>Pleosporineae</taxon>
        <taxon>Phaeosphaeriaceae</taxon>
        <taxon>Parastagonospora</taxon>
    </lineage>
</organism>
<feature type="compositionally biased region" description="Pro residues" evidence="1">
    <location>
        <begin position="175"/>
        <end position="185"/>
    </location>
</feature>
<evidence type="ECO:0000256" key="1">
    <source>
        <dbReference type="SAM" id="MobiDB-lite"/>
    </source>
</evidence>
<dbReference type="EMBL" id="CP069028">
    <property type="protein sequence ID" value="QRC96947.1"/>
    <property type="molecule type" value="Genomic_DNA"/>
</dbReference>
<feature type="signal peptide" evidence="2">
    <location>
        <begin position="1"/>
        <end position="20"/>
    </location>
</feature>
<feature type="chain" id="PRO_5030952347" evidence="2">
    <location>
        <begin position="21"/>
        <end position="504"/>
    </location>
</feature>
<proteinExistence type="predicted"/>
<keyword evidence="4" id="KW-1185">Reference proteome</keyword>
<feature type="region of interest" description="Disordered" evidence="1">
    <location>
        <begin position="159"/>
        <end position="186"/>
    </location>
</feature>
<feature type="region of interest" description="Disordered" evidence="1">
    <location>
        <begin position="84"/>
        <end position="105"/>
    </location>
</feature>
<keyword evidence="2" id="KW-0732">Signal</keyword>
<dbReference type="AlphaFoldDB" id="A0A7U2F1L0"/>
<dbReference type="VEuPathDB" id="FungiDB:JI435_434310"/>
<feature type="compositionally biased region" description="Polar residues" evidence="1">
    <location>
        <begin position="159"/>
        <end position="172"/>
    </location>
</feature>
<dbReference type="OrthoDB" id="3794304at2759"/>
<feature type="region of interest" description="Disordered" evidence="1">
    <location>
        <begin position="328"/>
        <end position="358"/>
    </location>
</feature>
<feature type="region of interest" description="Disordered" evidence="1">
    <location>
        <begin position="461"/>
        <end position="504"/>
    </location>
</feature>
<sequence>MFTKHMAIVSILLLSRLVTSERSTGTGSAHLPFSGQPPFPIHTNASSLHVSPLLPTRPGNDSVGFNATEGVSFKSFPSSTTTMSIRGNGTLNTPSSNPTSSSTLSYSQHISSDVSAISSATSAIDTARQPITDTLSSTSTSTSSEIVRSNDRTVLRSTATLPALSQDSSASRTLLPPPGITPPPIHTTNFFPGMGIETSASIISRDLVDIFGLLDHWIDVTEAPQATAVALKLDIVLPRMTDFLHKLPKPPHGPEPCKRADHGQSELILASDLEVRSLFGGLFKTAFSLVACVIETAQKLRTEVTKGVKDTLDVVKSLEKTLKPMVDALNDVDPDGDPKSSPASDKPTSKETERSTSASCSMRTASECKVECAVTATTTLGAEKRRAEGKSCTTTCEAPITSCGATGSTSTSTITSTITTFQPCNSGCAKCKQSIPDFPMPTPDVVYSTAPNGVYYVPATRLGSRGDSGSGINKSKSGHRNLTQRANRLQARSLPNPHGDFRGT</sequence>
<evidence type="ECO:0000313" key="3">
    <source>
        <dbReference type="EMBL" id="QRC96947.1"/>
    </source>
</evidence>
<evidence type="ECO:0000313" key="4">
    <source>
        <dbReference type="Proteomes" id="UP000663193"/>
    </source>
</evidence>
<name>A0A7U2F1L0_PHANO</name>